<name>A0A409VZS6_9AGAR</name>
<dbReference type="GO" id="GO:0005774">
    <property type="term" value="C:vacuolar membrane"/>
    <property type="evidence" value="ECO:0007669"/>
    <property type="project" value="TreeGrafter"/>
</dbReference>
<keyword evidence="5" id="KW-0029">Amino-acid transport</keyword>
<feature type="transmembrane region" description="Helical" evidence="8">
    <location>
        <begin position="43"/>
        <end position="62"/>
    </location>
</feature>
<gene>
    <name evidence="10" type="ORF">CVT26_007600</name>
</gene>
<feature type="transmembrane region" description="Helical" evidence="8">
    <location>
        <begin position="364"/>
        <end position="381"/>
    </location>
</feature>
<keyword evidence="4 8" id="KW-0812">Transmembrane</keyword>
<dbReference type="Proteomes" id="UP000284706">
    <property type="component" value="Unassembled WGS sequence"/>
</dbReference>
<comment type="similarity">
    <text evidence="2">Belongs to the amino acid/polyamine transporter 2 family.</text>
</comment>
<comment type="caution">
    <text evidence="10">The sequence shown here is derived from an EMBL/GenBank/DDBJ whole genome shotgun (WGS) entry which is preliminary data.</text>
</comment>
<dbReference type="InterPro" id="IPR013057">
    <property type="entry name" value="AA_transpt_TM"/>
</dbReference>
<dbReference type="OrthoDB" id="655540at2759"/>
<sequence length="441" mass="48125">MILRRFIRGLYSILLELIKRLQVRLVTEVQRQSTGHSTFGQTLFNSIAILLGIGMLSEPLAFSYAGWVAGTILIISYGFISCYTAKILARIILSDPRIRSYSDIGRKAFGPKATPIISLMFCLELFTVGVILVTLYGDSLHALIPTRPSNTYKAWGLLLLIPTVFLPLSLLSYTSILGIVSTFILTVVVFIDGFSKKDAPGSLWSPAETDLGVKGFTKLGISFGLFMAGFSGHAVIPSLARDMIDPTQFDTMINWAFVVATCIYTAIGYAGYLMFGNSVSDEISVDLLKTPGYNPLLNSLCLWMLVLNPLSKFALNMVPLNTTIEILLGIDMNFSSPEELADKPDGLSVAVPGSRFGWKRVMRIVQRVSLTLLVVYVSISVPEFSALMAFLGSFSAFMLSIVGPVTAKVVIEGRGALHDWMIIAMGVVMAIWGTISAFMSS</sequence>
<evidence type="ECO:0000256" key="6">
    <source>
        <dbReference type="ARBA" id="ARBA00022989"/>
    </source>
</evidence>
<dbReference type="PANTHER" id="PTHR22950:SF692">
    <property type="entry name" value="TRANSMEMBRANE AMINO ACID TRANSPORTER FAMILY PROTEIN"/>
    <property type="match status" value="1"/>
</dbReference>
<dbReference type="EMBL" id="NHYE01005489">
    <property type="protein sequence ID" value="PPQ71759.1"/>
    <property type="molecule type" value="Genomic_DNA"/>
</dbReference>
<organism evidence="10 11">
    <name type="scientific">Gymnopilus dilepis</name>
    <dbReference type="NCBI Taxonomy" id="231916"/>
    <lineage>
        <taxon>Eukaryota</taxon>
        <taxon>Fungi</taxon>
        <taxon>Dikarya</taxon>
        <taxon>Basidiomycota</taxon>
        <taxon>Agaricomycotina</taxon>
        <taxon>Agaricomycetes</taxon>
        <taxon>Agaricomycetidae</taxon>
        <taxon>Agaricales</taxon>
        <taxon>Agaricineae</taxon>
        <taxon>Hymenogastraceae</taxon>
        <taxon>Gymnopilus</taxon>
    </lineage>
</organism>
<feature type="transmembrane region" description="Helical" evidence="8">
    <location>
        <begin position="252"/>
        <end position="275"/>
    </location>
</feature>
<evidence type="ECO:0000256" key="1">
    <source>
        <dbReference type="ARBA" id="ARBA00004141"/>
    </source>
</evidence>
<accession>A0A409VZS6</accession>
<evidence type="ECO:0000256" key="5">
    <source>
        <dbReference type="ARBA" id="ARBA00022970"/>
    </source>
</evidence>
<feature type="transmembrane region" description="Helical" evidence="8">
    <location>
        <begin position="154"/>
        <end position="171"/>
    </location>
</feature>
<keyword evidence="11" id="KW-1185">Reference proteome</keyword>
<protein>
    <recommendedName>
        <fullName evidence="9">Amino acid transporter transmembrane domain-containing protein</fullName>
    </recommendedName>
</protein>
<evidence type="ECO:0000256" key="4">
    <source>
        <dbReference type="ARBA" id="ARBA00022692"/>
    </source>
</evidence>
<evidence type="ECO:0000256" key="8">
    <source>
        <dbReference type="SAM" id="Phobius"/>
    </source>
</evidence>
<keyword evidence="7 8" id="KW-0472">Membrane</keyword>
<evidence type="ECO:0000313" key="11">
    <source>
        <dbReference type="Proteomes" id="UP000284706"/>
    </source>
</evidence>
<dbReference type="InParanoid" id="A0A409VZS6"/>
<evidence type="ECO:0000256" key="3">
    <source>
        <dbReference type="ARBA" id="ARBA00022448"/>
    </source>
</evidence>
<proteinExistence type="inferred from homology"/>
<comment type="subcellular location">
    <subcellularLocation>
        <location evidence="1">Membrane</location>
        <topology evidence="1">Multi-pass membrane protein</topology>
    </subcellularLocation>
</comment>
<feature type="transmembrane region" description="Helical" evidence="8">
    <location>
        <begin position="68"/>
        <end position="93"/>
    </location>
</feature>
<evidence type="ECO:0000256" key="7">
    <source>
        <dbReference type="ARBA" id="ARBA00023136"/>
    </source>
</evidence>
<evidence type="ECO:0000313" key="10">
    <source>
        <dbReference type="EMBL" id="PPQ71759.1"/>
    </source>
</evidence>
<feature type="transmembrane region" description="Helical" evidence="8">
    <location>
        <begin position="419"/>
        <end position="439"/>
    </location>
</feature>
<dbReference type="STRING" id="231916.A0A409VZS6"/>
<dbReference type="Pfam" id="PF01490">
    <property type="entry name" value="Aa_trans"/>
    <property type="match status" value="1"/>
</dbReference>
<dbReference type="GO" id="GO:0015179">
    <property type="term" value="F:L-amino acid transmembrane transporter activity"/>
    <property type="evidence" value="ECO:0007669"/>
    <property type="project" value="TreeGrafter"/>
</dbReference>
<keyword evidence="6 8" id="KW-1133">Transmembrane helix</keyword>
<feature type="transmembrane region" description="Helical" evidence="8">
    <location>
        <begin position="113"/>
        <end position="134"/>
    </location>
</feature>
<evidence type="ECO:0000256" key="2">
    <source>
        <dbReference type="ARBA" id="ARBA00008066"/>
    </source>
</evidence>
<feature type="transmembrane region" description="Helical" evidence="8">
    <location>
        <begin position="215"/>
        <end position="240"/>
    </location>
</feature>
<dbReference type="AlphaFoldDB" id="A0A409VZS6"/>
<dbReference type="PANTHER" id="PTHR22950">
    <property type="entry name" value="AMINO ACID TRANSPORTER"/>
    <property type="match status" value="1"/>
</dbReference>
<feature type="domain" description="Amino acid transporter transmembrane" evidence="9">
    <location>
        <begin position="37"/>
        <end position="438"/>
    </location>
</feature>
<keyword evidence="3" id="KW-0813">Transport</keyword>
<evidence type="ECO:0000259" key="9">
    <source>
        <dbReference type="Pfam" id="PF01490"/>
    </source>
</evidence>
<reference evidence="10 11" key="1">
    <citation type="journal article" date="2018" name="Evol. Lett.">
        <title>Horizontal gene cluster transfer increased hallucinogenic mushroom diversity.</title>
        <authorList>
            <person name="Reynolds H.T."/>
            <person name="Vijayakumar V."/>
            <person name="Gluck-Thaler E."/>
            <person name="Korotkin H.B."/>
            <person name="Matheny P.B."/>
            <person name="Slot J.C."/>
        </authorList>
    </citation>
    <scope>NUCLEOTIDE SEQUENCE [LARGE SCALE GENOMIC DNA]</scope>
    <source>
        <strain evidence="10 11">SRW20</strain>
    </source>
</reference>